<accession>A0A411PNN2</accession>
<comment type="subcellular location">
    <subcellularLocation>
        <location evidence="1 14">Endoplasmic reticulum membrane</location>
        <topology evidence="1 14">Multi-pass membrane protein</topology>
    </subcellularLocation>
</comment>
<reference evidence="15" key="1">
    <citation type="submission" date="2018-06" db="EMBL/GenBank/DDBJ databases">
        <authorList>
            <person name="Mao X."/>
            <person name="Liu J."/>
            <person name="Chen F."/>
        </authorList>
    </citation>
    <scope>NUCLEOTIDE SEQUENCE</scope>
</reference>
<gene>
    <name evidence="15" type="primary">DGTT2</name>
</gene>
<evidence type="ECO:0000256" key="3">
    <source>
        <dbReference type="ARBA" id="ARBA00005189"/>
    </source>
</evidence>
<keyword evidence="8" id="KW-0319">Glycerol metabolism</keyword>
<organism evidence="15">
    <name type="scientific">Chromochloris zofingiensis</name>
    <dbReference type="NCBI Taxonomy" id="31302"/>
    <lineage>
        <taxon>Eukaryota</taxon>
        <taxon>Viridiplantae</taxon>
        <taxon>Chlorophyta</taxon>
        <taxon>core chlorophytes</taxon>
        <taxon>Chlorophyceae</taxon>
        <taxon>CS clade</taxon>
        <taxon>Sphaeropleales</taxon>
        <taxon>Chromochloridaceae</taxon>
        <taxon>Chromochloris</taxon>
    </lineage>
</organism>
<dbReference type="InterPro" id="IPR007130">
    <property type="entry name" value="DAGAT"/>
</dbReference>
<keyword evidence="7 14" id="KW-0812">Transmembrane</keyword>
<sequence>MAKQALDRKPTLLQRLGVACYVYFIPCFAVVNLLIVLSAIYTWWLCVPWLLYVLYINIGPGRQAARDGKWPTPLRRWWLWKHCADYFPTQLIKTADLDPEERYIFVVHPHGIVTMFAWPCFDTEPTGFSAKFPGIDIHPMTLDINFKIPFMREFLLLHGVCNVSRDACLMVLGQGSGKAILIAPGGAQESLYTEPGTYDLVLDRRKGFVRIALQTGAKLVPVIGFGEPELYTARRTAPGSMRAMMQKMLKTMLGFTLPEAVGVGLFTKLGLMPYPRPLNVVVGKPVSFDPSSLDLNKEQSLDVFVDAYHAQYKTALQDLWQQHKNTFAKERRRSLRIVE</sequence>
<evidence type="ECO:0000256" key="6">
    <source>
        <dbReference type="ARBA" id="ARBA00022679"/>
    </source>
</evidence>
<dbReference type="GO" id="GO:0006071">
    <property type="term" value="P:glycerol metabolic process"/>
    <property type="evidence" value="ECO:0007669"/>
    <property type="project" value="UniProtKB-KW"/>
</dbReference>
<evidence type="ECO:0000256" key="5">
    <source>
        <dbReference type="ARBA" id="ARBA00022516"/>
    </source>
</evidence>
<name>A0A411PNN2_9CHLO</name>
<dbReference type="EMBL" id="MH523422">
    <property type="protein sequence ID" value="QBG05556.1"/>
    <property type="molecule type" value="mRNA"/>
</dbReference>
<dbReference type="Pfam" id="PF03982">
    <property type="entry name" value="DAGAT"/>
    <property type="match status" value="1"/>
</dbReference>
<dbReference type="EC" id="2.3.1.-" evidence="14"/>
<keyword evidence="11" id="KW-0443">Lipid metabolism</keyword>
<evidence type="ECO:0000256" key="2">
    <source>
        <dbReference type="ARBA" id="ARBA00004771"/>
    </source>
</evidence>
<dbReference type="SUPFAM" id="SSF69593">
    <property type="entry name" value="Glycerol-3-phosphate (1)-acyltransferase"/>
    <property type="match status" value="1"/>
</dbReference>
<evidence type="ECO:0000256" key="11">
    <source>
        <dbReference type="ARBA" id="ARBA00023098"/>
    </source>
</evidence>
<keyword evidence="9 14" id="KW-0256">Endoplasmic reticulum</keyword>
<evidence type="ECO:0000256" key="7">
    <source>
        <dbReference type="ARBA" id="ARBA00022692"/>
    </source>
</evidence>
<comment type="caution">
    <text evidence="14">Lacks conserved residue(s) required for the propagation of feature annotation.</text>
</comment>
<dbReference type="PANTHER" id="PTHR12317:SF0">
    <property type="entry name" value="ACYLTRANSFERASE"/>
    <property type="match status" value="1"/>
</dbReference>
<comment type="pathway">
    <text evidence="2">Glycerolipid metabolism; triacylglycerol biosynthesis.</text>
</comment>
<dbReference type="AlphaFoldDB" id="A0A411PNN2"/>
<feature type="transmembrane region" description="Helical" evidence="14">
    <location>
        <begin position="12"/>
        <end position="35"/>
    </location>
</feature>
<keyword evidence="13 15" id="KW-0012">Acyltransferase</keyword>
<evidence type="ECO:0000256" key="9">
    <source>
        <dbReference type="ARBA" id="ARBA00022824"/>
    </source>
</evidence>
<keyword evidence="10 14" id="KW-1133">Transmembrane helix</keyword>
<evidence type="ECO:0000256" key="10">
    <source>
        <dbReference type="ARBA" id="ARBA00022989"/>
    </source>
</evidence>
<keyword evidence="12 14" id="KW-0472">Membrane</keyword>
<evidence type="ECO:0000256" key="8">
    <source>
        <dbReference type="ARBA" id="ARBA00022798"/>
    </source>
</evidence>
<dbReference type="PANTHER" id="PTHR12317">
    <property type="entry name" value="DIACYLGLYCEROL O-ACYLTRANSFERASE"/>
    <property type="match status" value="1"/>
</dbReference>
<evidence type="ECO:0000313" key="15">
    <source>
        <dbReference type="EMBL" id="QBG05556.1"/>
    </source>
</evidence>
<comment type="similarity">
    <text evidence="4 14">Belongs to the diacylglycerol acyltransferase family.</text>
</comment>
<evidence type="ECO:0000256" key="1">
    <source>
        <dbReference type="ARBA" id="ARBA00004477"/>
    </source>
</evidence>
<proteinExistence type="evidence at transcript level"/>
<evidence type="ECO:0000256" key="14">
    <source>
        <dbReference type="RuleBase" id="RU367023"/>
    </source>
</evidence>
<keyword evidence="5" id="KW-0444">Lipid biosynthesis</keyword>
<keyword evidence="6 14" id="KW-0808">Transferase</keyword>
<dbReference type="GO" id="GO:0005789">
    <property type="term" value="C:endoplasmic reticulum membrane"/>
    <property type="evidence" value="ECO:0007669"/>
    <property type="project" value="UniProtKB-SubCell"/>
</dbReference>
<dbReference type="CDD" id="cd07987">
    <property type="entry name" value="LPLAT_MGAT-like"/>
    <property type="match status" value="1"/>
</dbReference>
<evidence type="ECO:0000256" key="12">
    <source>
        <dbReference type="ARBA" id="ARBA00023136"/>
    </source>
</evidence>
<protein>
    <recommendedName>
        <fullName evidence="14">Acyltransferase</fullName>
        <ecNumber evidence="14">2.3.1.-</ecNumber>
    </recommendedName>
</protein>
<dbReference type="GO" id="GO:0019432">
    <property type="term" value="P:triglyceride biosynthetic process"/>
    <property type="evidence" value="ECO:0007669"/>
    <property type="project" value="TreeGrafter"/>
</dbReference>
<dbReference type="GO" id="GO:0004144">
    <property type="term" value="F:diacylglycerol O-acyltransferase activity"/>
    <property type="evidence" value="ECO:0007669"/>
    <property type="project" value="UniProtKB-ARBA"/>
</dbReference>
<comment type="pathway">
    <text evidence="3">Lipid metabolism.</text>
</comment>
<evidence type="ECO:0000256" key="13">
    <source>
        <dbReference type="ARBA" id="ARBA00023315"/>
    </source>
</evidence>
<evidence type="ECO:0000256" key="4">
    <source>
        <dbReference type="ARBA" id="ARBA00005420"/>
    </source>
</evidence>